<sequence length="366" mass="41882">MSEENDESDARLEVYIRMNDDNEKDYGFSVGINDTFGDLTKIFTTLKLSLRPNVFYEQIPQGFAISTDPGYLTPYGGLLFNDDAHKHLKTMKLDDKVSDNVWPGQLILPIWRFNDFNFYSVILLLLTWLYTDLPDFISPTPGIGLTNQITYLIAKVLTYFDLDHVAVEVLKETTVNAYSKTAQSIFFAAHVLKCLFAFGALYFGLFNPYSMNPITNHQITSNEKLDEEKRQELISIGWTGSRRATVDEFKDYYRELEIDRAGGIVKASKLGLFEKLKSPGVVLGEGEGFQTKSTEEKSLAKLEEHPEKFYLSYEYFSELGEYFEEYLSSASKDINKDIKDFRKYGPASNTARILSIVEKRREAVNN</sequence>
<evidence type="ECO:0000313" key="4">
    <source>
        <dbReference type="Proteomes" id="UP000038830"/>
    </source>
</evidence>
<dbReference type="OMA" id="IMLAWLY"/>
<dbReference type="EMBL" id="KV453933">
    <property type="protein sequence ID" value="ODV72749.1"/>
    <property type="molecule type" value="Genomic_DNA"/>
</dbReference>
<organism evidence="2 4">
    <name type="scientific">Cyberlindnera jadinii (strain ATCC 18201 / CBS 1600 / BCRC 20928 / JCM 3617 / NBRC 0987 / NRRL Y-1542)</name>
    <name type="common">Torula yeast</name>
    <name type="synonym">Candida utilis</name>
    <dbReference type="NCBI Taxonomy" id="983966"/>
    <lineage>
        <taxon>Eukaryota</taxon>
        <taxon>Fungi</taxon>
        <taxon>Dikarya</taxon>
        <taxon>Ascomycota</taxon>
        <taxon>Saccharomycotina</taxon>
        <taxon>Saccharomycetes</taxon>
        <taxon>Phaffomycetales</taxon>
        <taxon>Phaffomycetaceae</taxon>
        <taxon>Cyberlindnera</taxon>
    </lineage>
</organism>
<dbReference type="Proteomes" id="UP000038830">
    <property type="component" value="Unassembled WGS sequence"/>
</dbReference>
<keyword evidence="1" id="KW-1133">Transmembrane helix</keyword>
<evidence type="ECO:0000313" key="5">
    <source>
        <dbReference type="Proteomes" id="UP000094389"/>
    </source>
</evidence>
<feature type="transmembrane region" description="Helical" evidence="1">
    <location>
        <begin position="185"/>
        <end position="205"/>
    </location>
</feature>
<evidence type="ECO:0000256" key="1">
    <source>
        <dbReference type="SAM" id="Phobius"/>
    </source>
</evidence>
<reference evidence="2" key="1">
    <citation type="submission" date="2014-12" db="EMBL/GenBank/DDBJ databases">
        <authorList>
            <person name="Jaenicke S."/>
        </authorList>
    </citation>
    <scope>NUCLEOTIDE SEQUENCE [LARGE SCALE GENOMIC DNA]</scope>
    <source>
        <strain evidence="2">CBS1600</strain>
    </source>
</reference>
<keyword evidence="1" id="KW-0472">Membrane</keyword>
<dbReference type="EMBL" id="CDQK01000003">
    <property type="protein sequence ID" value="CEP22226.1"/>
    <property type="molecule type" value="Genomic_DNA"/>
</dbReference>
<dbReference type="RefSeq" id="XP_020069788.1">
    <property type="nucleotide sequence ID" value="XM_020215306.1"/>
</dbReference>
<keyword evidence="1" id="KW-0812">Transmembrane</keyword>
<reference evidence="4" key="2">
    <citation type="journal article" date="2015" name="J. Biotechnol.">
        <title>The structure of the Cyberlindnera jadinii genome and its relation to Candida utilis analyzed by the occurrence of single nucleotide polymorphisms.</title>
        <authorList>
            <person name="Rupp O."/>
            <person name="Brinkrolf K."/>
            <person name="Buerth C."/>
            <person name="Kunigo M."/>
            <person name="Schneider J."/>
            <person name="Jaenicke S."/>
            <person name="Goesmann A."/>
            <person name="Puehler A."/>
            <person name="Jaeger K.-E."/>
            <person name="Ernst J.F."/>
        </authorList>
    </citation>
    <scope>NUCLEOTIDE SEQUENCE [LARGE SCALE GENOMIC DNA]</scope>
    <source>
        <strain evidence="4">ATCC 18201 / CBS 1600 / BCRC 20928 / JCM 3617 / NBRC 0987 / NRRL Y-1542</strain>
    </source>
</reference>
<proteinExistence type="predicted"/>
<dbReference type="InterPro" id="IPR022757">
    <property type="entry name" value="Gsf2"/>
</dbReference>
<evidence type="ECO:0000313" key="2">
    <source>
        <dbReference type="EMBL" id="CEP22226.1"/>
    </source>
</evidence>
<name>A0A0H5C334_CYBJN</name>
<dbReference type="AlphaFoldDB" id="A0A0H5C334"/>
<dbReference type="GeneID" id="30989702"/>
<dbReference type="Proteomes" id="UP000094389">
    <property type="component" value="Unassembled WGS sequence"/>
</dbReference>
<dbReference type="OrthoDB" id="4076669at2759"/>
<reference evidence="3 5" key="3">
    <citation type="journal article" date="2016" name="Proc. Natl. Acad. Sci. U.S.A.">
        <title>Comparative genomics of biotechnologically important yeasts.</title>
        <authorList>
            <person name="Riley R."/>
            <person name="Haridas S."/>
            <person name="Wolfe K.H."/>
            <person name="Lopes M.R."/>
            <person name="Hittinger C.T."/>
            <person name="Goeker M."/>
            <person name="Salamov A.A."/>
            <person name="Wisecaver J.H."/>
            <person name="Long T.M."/>
            <person name="Calvey C.H."/>
            <person name="Aerts A.L."/>
            <person name="Barry K.W."/>
            <person name="Choi C."/>
            <person name="Clum A."/>
            <person name="Coughlan A.Y."/>
            <person name="Deshpande S."/>
            <person name="Douglass A.P."/>
            <person name="Hanson S.J."/>
            <person name="Klenk H.-P."/>
            <person name="LaButti K.M."/>
            <person name="Lapidus A."/>
            <person name="Lindquist E.A."/>
            <person name="Lipzen A.M."/>
            <person name="Meier-Kolthoff J.P."/>
            <person name="Ohm R.A."/>
            <person name="Otillar R.P."/>
            <person name="Pangilinan J.L."/>
            <person name="Peng Y."/>
            <person name="Rokas A."/>
            <person name="Rosa C.A."/>
            <person name="Scheuner C."/>
            <person name="Sibirny A.A."/>
            <person name="Slot J.C."/>
            <person name="Stielow J.B."/>
            <person name="Sun H."/>
            <person name="Kurtzman C.P."/>
            <person name="Blackwell M."/>
            <person name="Grigoriev I.V."/>
            <person name="Jeffries T.W."/>
        </authorList>
    </citation>
    <scope>NUCLEOTIDE SEQUENCE [LARGE SCALE GENOMIC DNA]</scope>
    <source>
        <strain evidence="5">ATCC 18201 / CBS 1600 / BCRC 20928 / JCM 3617 / NBRC 0987 / NRRL Y-1542</strain>
        <strain evidence="3">NRRL Y-1542</strain>
    </source>
</reference>
<accession>A0A1E4RZT3</accession>
<evidence type="ECO:0000313" key="3">
    <source>
        <dbReference type="EMBL" id="ODV72749.1"/>
    </source>
</evidence>
<protein>
    <submittedName>
        <fullName evidence="2">GSF2 protein</fullName>
    </submittedName>
</protein>
<accession>A0A0H5C334</accession>
<dbReference type="Pfam" id="PF11055">
    <property type="entry name" value="Gsf2"/>
    <property type="match status" value="1"/>
</dbReference>
<keyword evidence="5" id="KW-1185">Reference proteome</keyword>
<gene>
    <name evidence="2" type="primary">GSF2</name>
    <name evidence="2" type="ORF">BN1211_2516</name>
    <name evidence="3" type="ORF">CYBJADRAFT_168287</name>
</gene>
<dbReference type="STRING" id="983966.A0A0H5C334"/>